<dbReference type="GeneID" id="43447519"/>
<gene>
    <name evidence="1" type="ORF">BN1804_00780</name>
</gene>
<protein>
    <submittedName>
        <fullName evidence="1">Uncharacterized protein</fullName>
    </submittedName>
</protein>
<dbReference type="AlphaFoldDB" id="A0A0G4Q2V1"/>
<proteinExistence type="predicted"/>
<dbReference type="Pfam" id="PF05534">
    <property type="entry name" value="HicB"/>
    <property type="match status" value="1"/>
</dbReference>
<dbReference type="EMBL" id="CVRY01000002">
    <property type="protein sequence ID" value="CRL60155.1"/>
    <property type="molecule type" value="Genomic_DNA"/>
</dbReference>
<dbReference type="SUPFAM" id="SSF47598">
    <property type="entry name" value="Ribbon-helix-helix"/>
    <property type="match status" value="1"/>
</dbReference>
<accession>A0A0G4Q2V1</accession>
<name>A0A0G4Q2V1_9GAMM</name>
<sequence length="53" mass="6092">MNTNKKTGKFQLRLTEVLKSKVVELSAKDGISQNSIVNQAIAWYVKEREKRVN</sequence>
<organism evidence="1 2">
    <name type="scientific">Proteus penneri</name>
    <dbReference type="NCBI Taxonomy" id="102862"/>
    <lineage>
        <taxon>Bacteria</taxon>
        <taxon>Pseudomonadati</taxon>
        <taxon>Pseudomonadota</taxon>
        <taxon>Gammaproteobacteria</taxon>
        <taxon>Enterobacterales</taxon>
        <taxon>Morganellaceae</taxon>
        <taxon>Proteus</taxon>
    </lineage>
</organism>
<dbReference type="InterPro" id="IPR010985">
    <property type="entry name" value="Ribbon_hlx_hlx"/>
</dbReference>
<evidence type="ECO:0000313" key="1">
    <source>
        <dbReference type="EMBL" id="CRL60155.1"/>
    </source>
</evidence>
<reference evidence="2" key="1">
    <citation type="submission" date="2015-06" db="EMBL/GenBank/DDBJ databases">
        <authorList>
            <person name="Urmite Genomes"/>
        </authorList>
    </citation>
    <scope>NUCLEOTIDE SEQUENCE [LARGE SCALE GENOMIC DNA]</scope>
    <source>
        <strain evidence="2">CSUR P1867</strain>
    </source>
</reference>
<evidence type="ECO:0000313" key="2">
    <source>
        <dbReference type="Proteomes" id="UP000183920"/>
    </source>
</evidence>
<dbReference type="RefSeq" id="WP_004245955.1">
    <property type="nucleotide sequence ID" value="NZ_CVRY01000002.1"/>
</dbReference>
<dbReference type="InterPro" id="IPR008651">
    <property type="entry name" value="Uncharacterised_HicB"/>
</dbReference>
<dbReference type="Proteomes" id="UP000183920">
    <property type="component" value="Unassembled WGS sequence"/>
</dbReference>
<dbReference type="GO" id="GO:0006355">
    <property type="term" value="P:regulation of DNA-templated transcription"/>
    <property type="evidence" value="ECO:0007669"/>
    <property type="project" value="InterPro"/>
</dbReference>